<evidence type="ECO:0000256" key="1">
    <source>
        <dbReference type="SAM" id="Phobius"/>
    </source>
</evidence>
<proteinExistence type="predicted"/>
<dbReference type="WBParaSite" id="L893_g16143.t1">
    <property type="protein sequence ID" value="L893_g16143.t1"/>
    <property type="gene ID" value="L893_g16143"/>
</dbReference>
<name>A0A1I7YGM9_9BILA</name>
<sequence length="285" mass="32019">MDTCLERFKEELDFWQLDYNNLAPCCSIVPVLPKSARNKEDIQRRFSTVTCGELRRDIHNVLEEPSSSIVAKFYSIFSIIFIFSSVAGTEGSHLSVPSPTVWNDCSLSVKNALSNRVFKVPVRIKLYADATTAHSARVDATVAVEVAYSYLERAYNWFKDFASMLVMVCIALIFIYFGYQNQQKQAKQWAEPDLSQHSSLLHEDSLRNGSKQWATSHKPLFSSTPAETSLSRRFHAGFEEQSSLDRSTGLLSSSGRNLAGSTGDHFLWSTNDAAVSPKVRSMARH</sequence>
<dbReference type="Proteomes" id="UP000095287">
    <property type="component" value="Unplaced"/>
</dbReference>
<keyword evidence="1" id="KW-0812">Transmembrane</keyword>
<keyword evidence="1" id="KW-1133">Transmembrane helix</keyword>
<dbReference type="AlphaFoldDB" id="A0A1I7YGM9"/>
<evidence type="ECO:0000313" key="2">
    <source>
        <dbReference type="Proteomes" id="UP000095287"/>
    </source>
</evidence>
<keyword evidence="1" id="KW-0472">Membrane</keyword>
<feature type="transmembrane region" description="Helical" evidence="1">
    <location>
        <begin position="161"/>
        <end position="179"/>
    </location>
</feature>
<reference evidence="3" key="1">
    <citation type="submission" date="2016-11" db="UniProtKB">
        <authorList>
            <consortium name="WormBaseParasite"/>
        </authorList>
    </citation>
    <scope>IDENTIFICATION</scope>
</reference>
<protein>
    <submittedName>
        <fullName evidence="3">Transmembrane protein</fullName>
    </submittedName>
</protein>
<keyword evidence="2" id="KW-1185">Reference proteome</keyword>
<accession>A0A1I7YGM9</accession>
<evidence type="ECO:0000313" key="3">
    <source>
        <dbReference type="WBParaSite" id="L893_g16143.t1"/>
    </source>
</evidence>
<organism evidence="2 3">
    <name type="scientific">Steinernema glaseri</name>
    <dbReference type="NCBI Taxonomy" id="37863"/>
    <lineage>
        <taxon>Eukaryota</taxon>
        <taxon>Metazoa</taxon>
        <taxon>Ecdysozoa</taxon>
        <taxon>Nematoda</taxon>
        <taxon>Chromadorea</taxon>
        <taxon>Rhabditida</taxon>
        <taxon>Tylenchina</taxon>
        <taxon>Panagrolaimomorpha</taxon>
        <taxon>Strongyloidoidea</taxon>
        <taxon>Steinernematidae</taxon>
        <taxon>Steinernema</taxon>
    </lineage>
</organism>